<accession>A0A812IWJ8</accession>
<sequence length="123" mass="13705">MGKKGAKKEEKQTRSQWEGKHPEPKSRVDERKVVATVKLLGSPEVCNLLEFKLDCSPSTKISFIVDRIVDRHGGSISDLSVCVNRFHPEEIVGRDKTLEQCGVFGGECLIYYDFVPRAGALLA</sequence>
<protein>
    <recommendedName>
        <fullName evidence="4">Ubiquitin-like domain-containing protein</fullName>
    </recommendedName>
</protein>
<evidence type="ECO:0000313" key="2">
    <source>
        <dbReference type="EMBL" id="CAE7191365.1"/>
    </source>
</evidence>
<keyword evidence="3" id="KW-1185">Reference proteome</keyword>
<proteinExistence type="predicted"/>
<evidence type="ECO:0000313" key="3">
    <source>
        <dbReference type="Proteomes" id="UP000604046"/>
    </source>
</evidence>
<dbReference type="Proteomes" id="UP000604046">
    <property type="component" value="Unassembled WGS sequence"/>
</dbReference>
<reference evidence="2" key="1">
    <citation type="submission" date="2021-02" db="EMBL/GenBank/DDBJ databases">
        <authorList>
            <person name="Dougan E. K."/>
            <person name="Rhodes N."/>
            <person name="Thang M."/>
            <person name="Chan C."/>
        </authorList>
    </citation>
    <scope>NUCLEOTIDE SEQUENCE</scope>
</reference>
<comment type="caution">
    <text evidence="2">The sequence shown here is derived from an EMBL/GenBank/DDBJ whole genome shotgun (WGS) entry which is preliminary data.</text>
</comment>
<evidence type="ECO:0008006" key="4">
    <source>
        <dbReference type="Google" id="ProtNLM"/>
    </source>
</evidence>
<gene>
    <name evidence="2" type="ORF">SNAT2548_LOCUS5028</name>
</gene>
<organism evidence="2 3">
    <name type="scientific">Symbiodinium natans</name>
    <dbReference type="NCBI Taxonomy" id="878477"/>
    <lineage>
        <taxon>Eukaryota</taxon>
        <taxon>Sar</taxon>
        <taxon>Alveolata</taxon>
        <taxon>Dinophyceae</taxon>
        <taxon>Suessiales</taxon>
        <taxon>Symbiodiniaceae</taxon>
        <taxon>Symbiodinium</taxon>
    </lineage>
</organism>
<evidence type="ECO:0000256" key="1">
    <source>
        <dbReference type="SAM" id="MobiDB-lite"/>
    </source>
</evidence>
<dbReference type="EMBL" id="CAJNDS010000314">
    <property type="protein sequence ID" value="CAE7191365.1"/>
    <property type="molecule type" value="Genomic_DNA"/>
</dbReference>
<name>A0A812IWJ8_9DINO</name>
<dbReference type="OrthoDB" id="433869at2759"/>
<feature type="compositionally biased region" description="Basic and acidic residues" evidence="1">
    <location>
        <begin position="7"/>
        <end position="29"/>
    </location>
</feature>
<feature type="region of interest" description="Disordered" evidence="1">
    <location>
        <begin position="1"/>
        <end position="29"/>
    </location>
</feature>
<dbReference type="AlphaFoldDB" id="A0A812IWJ8"/>